<dbReference type="InterPro" id="IPR055414">
    <property type="entry name" value="LRR_R13L4/SHOC2-like"/>
</dbReference>
<dbReference type="InterPro" id="IPR002182">
    <property type="entry name" value="NB-ARC"/>
</dbReference>
<dbReference type="Pfam" id="PF25019">
    <property type="entry name" value="LRR_R13L1-DRL21"/>
    <property type="match status" value="1"/>
</dbReference>
<dbReference type="Proteomes" id="UP001497457">
    <property type="component" value="Chromosome 36b"/>
</dbReference>
<dbReference type="Gene3D" id="3.40.50.300">
    <property type="entry name" value="P-loop containing nucleotide triphosphate hydrolases"/>
    <property type="match status" value="1"/>
</dbReference>
<comment type="subcellular location">
    <subcellularLocation>
        <location evidence="1">Cell membrane</location>
        <topology evidence="1">Single-pass membrane protein</topology>
    </subcellularLocation>
</comment>
<dbReference type="Gene3D" id="1.10.510.10">
    <property type="entry name" value="Transferase(Phosphotransferase) domain 1"/>
    <property type="match status" value="1"/>
</dbReference>
<dbReference type="PANTHER" id="PTHR45707">
    <property type="entry name" value="C2 CALCIUM/LIPID-BINDING PLANT PHOSPHORIBOSYLTRANSFERASE FAMILY PROTEIN"/>
    <property type="match status" value="1"/>
</dbReference>
<dbReference type="PANTHER" id="PTHR45707:SF76">
    <property type="entry name" value="PROTEIN KINASE DOMAIN-CONTAINING PROTEIN"/>
    <property type="match status" value="1"/>
</dbReference>
<evidence type="ECO:0000256" key="1">
    <source>
        <dbReference type="ARBA" id="ARBA00004162"/>
    </source>
</evidence>
<keyword evidence="2" id="KW-0808">Transferase</keyword>
<dbReference type="SUPFAM" id="SSF56112">
    <property type="entry name" value="Protein kinase-like (PK-like)"/>
    <property type="match status" value="1"/>
</dbReference>
<keyword evidence="14" id="KW-1185">Reference proteome</keyword>
<evidence type="ECO:0000256" key="9">
    <source>
        <dbReference type="ARBA" id="ARBA00022989"/>
    </source>
</evidence>
<accession>A0ABC9E9X6</accession>
<keyword evidence="7" id="KW-0611">Plant defense</keyword>
<dbReference type="SUPFAM" id="SSF52047">
    <property type="entry name" value="RNI-like"/>
    <property type="match status" value="1"/>
</dbReference>
<name>A0ABC9E9X6_9POAL</name>
<dbReference type="InterPro" id="IPR011009">
    <property type="entry name" value="Kinase-like_dom_sf"/>
</dbReference>
<dbReference type="InterPro" id="IPR017441">
    <property type="entry name" value="Protein_kinase_ATP_BS"/>
</dbReference>
<dbReference type="FunFam" id="1.10.510.10:FF:000625">
    <property type="entry name" value="Cysteine-rich receptor-like protein kinase 6"/>
    <property type="match status" value="1"/>
</dbReference>
<dbReference type="InterPro" id="IPR006553">
    <property type="entry name" value="Leu-rich_rpt_Cys-con_subtyp"/>
</dbReference>
<dbReference type="GO" id="GO:0005524">
    <property type="term" value="F:ATP binding"/>
    <property type="evidence" value="ECO:0007669"/>
    <property type="project" value="UniProtKB-UniRule"/>
</dbReference>
<dbReference type="InterPro" id="IPR027417">
    <property type="entry name" value="P-loop_NTPase"/>
</dbReference>
<evidence type="ECO:0000256" key="3">
    <source>
        <dbReference type="ARBA" id="ARBA00022692"/>
    </source>
</evidence>
<evidence type="ECO:0000256" key="2">
    <source>
        <dbReference type="ARBA" id="ARBA00022679"/>
    </source>
</evidence>
<dbReference type="SMART" id="SM00220">
    <property type="entry name" value="S_TKc"/>
    <property type="match status" value="1"/>
</dbReference>
<keyword evidence="3" id="KW-0812">Transmembrane</keyword>
<dbReference type="InterPro" id="IPR032675">
    <property type="entry name" value="LRR_dom_sf"/>
</dbReference>
<feature type="domain" description="Protein kinase" evidence="12">
    <location>
        <begin position="18"/>
        <end position="310"/>
    </location>
</feature>
<keyword evidence="8 11" id="KW-0067">ATP-binding</keyword>
<reference evidence="13 14" key="2">
    <citation type="submission" date="2024-10" db="EMBL/GenBank/DDBJ databases">
        <authorList>
            <person name="Ryan C."/>
        </authorList>
    </citation>
    <scope>NUCLEOTIDE SEQUENCE [LARGE SCALE GENOMIC DNA]</scope>
</reference>
<evidence type="ECO:0000259" key="12">
    <source>
        <dbReference type="PROSITE" id="PS50011"/>
    </source>
</evidence>
<keyword evidence="9" id="KW-1133">Transmembrane helix</keyword>
<dbReference type="InterPro" id="IPR058922">
    <property type="entry name" value="WHD_DRP"/>
</dbReference>
<dbReference type="Gene3D" id="1.10.10.10">
    <property type="entry name" value="Winged helix-like DNA-binding domain superfamily/Winged helix DNA-binding domain"/>
    <property type="match status" value="1"/>
</dbReference>
<dbReference type="Pfam" id="PF23598">
    <property type="entry name" value="LRR_14"/>
    <property type="match status" value="1"/>
</dbReference>
<protein>
    <recommendedName>
        <fullName evidence="12">Protein kinase domain-containing protein</fullName>
    </recommendedName>
</protein>
<evidence type="ECO:0000256" key="11">
    <source>
        <dbReference type="PROSITE-ProRule" id="PRU10141"/>
    </source>
</evidence>
<gene>
    <name evidence="13" type="ORF">URODEC1_LOCUS93259</name>
</gene>
<dbReference type="EMBL" id="OZ075146">
    <property type="protein sequence ID" value="CAL5053464.1"/>
    <property type="molecule type" value="Genomic_DNA"/>
</dbReference>
<keyword evidence="6" id="KW-0418">Kinase</keyword>
<reference evidence="14" key="1">
    <citation type="submission" date="2024-06" db="EMBL/GenBank/DDBJ databases">
        <authorList>
            <person name="Ryan C."/>
        </authorList>
    </citation>
    <scope>NUCLEOTIDE SEQUENCE [LARGE SCALE GENOMIC DNA]</scope>
</reference>
<evidence type="ECO:0000256" key="8">
    <source>
        <dbReference type="ARBA" id="ARBA00022840"/>
    </source>
</evidence>
<evidence type="ECO:0000313" key="13">
    <source>
        <dbReference type="EMBL" id="CAL5053464.1"/>
    </source>
</evidence>
<dbReference type="GO" id="GO:0005886">
    <property type="term" value="C:plasma membrane"/>
    <property type="evidence" value="ECO:0007669"/>
    <property type="project" value="UniProtKB-SubCell"/>
</dbReference>
<dbReference type="Pfam" id="PF23559">
    <property type="entry name" value="WHD_DRP"/>
    <property type="match status" value="1"/>
</dbReference>
<dbReference type="FunFam" id="3.30.200.20:FF:000465">
    <property type="entry name" value="Cysteine-rich receptor-like protein kinase 6"/>
    <property type="match status" value="1"/>
</dbReference>
<dbReference type="PROSITE" id="PS00108">
    <property type="entry name" value="PROTEIN_KINASE_ST"/>
    <property type="match status" value="1"/>
</dbReference>
<evidence type="ECO:0000256" key="5">
    <source>
        <dbReference type="ARBA" id="ARBA00022741"/>
    </source>
</evidence>
<keyword evidence="10" id="KW-0472">Membrane</keyword>
<dbReference type="PROSITE" id="PS00107">
    <property type="entry name" value="PROTEIN_KINASE_ATP"/>
    <property type="match status" value="1"/>
</dbReference>
<organism evidence="13 14">
    <name type="scientific">Urochloa decumbens</name>
    <dbReference type="NCBI Taxonomy" id="240449"/>
    <lineage>
        <taxon>Eukaryota</taxon>
        <taxon>Viridiplantae</taxon>
        <taxon>Streptophyta</taxon>
        <taxon>Embryophyta</taxon>
        <taxon>Tracheophyta</taxon>
        <taxon>Spermatophyta</taxon>
        <taxon>Magnoliopsida</taxon>
        <taxon>Liliopsida</taxon>
        <taxon>Poales</taxon>
        <taxon>Poaceae</taxon>
        <taxon>PACMAD clade</taxon>
        <taxon>Panicoideae</taxon>
        <taxon>Panicodae</taxon>
        <taxon>Paniceae</taxon>
        <taxon>Melinidinae</taxon>
        <taxon>Urochloa</taxon>
    </lineage>
</organism>
<dbReference type="PROSITE" id="PS50011">
    <property type="entry name" value="PROTEIN_KINASE_DOM"/>
    <property type="match status" value="1"/>
</dbReference>
<dbReference type="InterPro" id="IPR008271">
    <property type="entry name" value="Ser/Thr_kinase_AS"/>
</dbReference>
<evidence type="ECO:0000256" key="7">
    <source>
        <dbReference type="ARBA" id="ARBA00022821"/>
    </source>
</evidence>
<feature type="binding site" evidence="11">
    <location>
        <position position="47"/>
    </location>
    <ligand>
        <name>ATP</name>
        <dbReference type="ChEBI" id="CHEBI:30616"/>
    </ligand>
</feature>
<keyword evidence="4" id="KW-0677">Repeat</keyword>
<evidence type="ECO:0000313" key="14">
    <source>
        <dbReference type="Proteomes" id="UP001497457"/>
    </source>
</evidence>
<dbReference type="SUPFAM" id="SSF52540">
    <property type="entry name" value="P-loop containing nucleoside triphosphate hydrolases"/>
    <property type="match status" value="1"/>
</dbReference>
<evidence type="ECO:0000256" key="6">
    <source>
        <dbReference type="ARBA" id="ARBA00022777"/>
    </source>
</evidence>
<dbReference type="GO" id="GO:0006952">
    <property type="term" value="P:defense response"/>
    <property type="evidence" value="ECO:0007669"/>
    <property type="project" value="UniProtKB-KW"/>
</dbReference>
<evidence type="ECO:0000256" key="4">
    <source>
        <dbReference type="ARBA" id="ARBA00022737"/>
    </source>
</evidence>
<proteinExistence type="predicted"/>
<keyword evidence="5 11" id="KW-0547">Nucleotide-binding</keyword>
<dbReference type="InterPro" id="IPR036388">
    <property type="entry name" value="WH-like_DNA-bd_sf"/>
</dbReference>
<dbReference type="Gene3D" id="3.30.200.20">
    <property type="entry name" value="Phosphorylase Kinase, domain 1"/>
    <property type="match status" value="1"/>
</dbReference>
<dbReference type="GO" id="GO:0016301">
    <property type="term" value="F:kinase activity"/>
    <property type="evidence" value="ECO:0007669"/>
    <property type="project" value="UniProtKB-KW"/>
</dbReference>
<sequence length="1569" mass="179523">MELEDVTFQFLREITDDFSEEQKLGEGAFGVVYKGVTRNGEDVAVKKLKLCDANLNDTQFQTELNNLRKLEHQNIVRILGYCYETEIRPFNKPDGSKVYLEETHRALCFEYLDKGSLQKYLYDELCGLDWHTRFKIIKGTCEGLKYIHEELEAPIYHLDLKPDNILLDKDMIPKIADFGLSRIFDKEPKRTTPNPYGTHGYQPPEYIDRGEISGKFDIFSLGIIMIRIVSGSKGYPKCLDMPSDEFIDQVQNNWRKRLQSTCSSDSSLEAYCHQIATCTQIALKCVEKDSQKRPNIMTILEKLNEIETRIGKIKRTDESKDIRCQHQNINLMTSRSELDITDVQAKSTEVIELIVGRTEEKRKIMDLLLNVMSEKIVILPIYGIGGIGKTTFARLIYNDTKFKHYSQVWVDVTQRFDLKKIHDSIISQLSEKESQTNERHMIRNCTTKVLFGKKILVVLDDLWEDDQLQLKELKDMIYNDYSNIIVLVTTRSEHVAKIICTNLEPYKILPLTNDMCWDIIKQRSGFEDRDDKEQLMGIGLEIAQKCGGVALAARSLGFTLQSMNFDQWMEVKNSGIWNEPNSKDVSLPNHALASLKLSYSYMNPWLKPCFTYCAIFPKGHKIVKNDLVYQWISLDFIKPTKLLSNMQLSEKYIVQLLGLSFFQHSVSPENVEVYHKGVEVFTMHDLVHDLARLVIGDEILDTTKQGNNTRGGRYSFALLDDCSKPLELFTQYPSEIRALRFLNSDKFLLHGASSLFSKFLCFWNFGKIGIHDNVFSAAKYLRVLDLSECSTQKLPRSIGNLKQLRYFNASRVHQAIPDCITKLSNLIYLSLCGSFEIVAVSESVGQMEGLMYLDLSGCSGLEKLPLSFGRLKELVHLDLSKCSKVTNISESLERLTNLEYLNLSYCSNIGDLPKHLGSLLKLRNLDLSSSSYIDGRANVATLVTLTKLECLNLASHLSFMENLPEALRRLTNLRYLNLSCVVRDSHKMGEKIRFRNLKNVPKCKGVHGILEVLGRLTKLQYLNLSGFACYVGAKVHLAEMSEARVKIREIGNLNMMARETFVTFLECISKLPNIEHLDLSYNDPLIFHLPNCFCSLSKLRTLNLSGCRELTDLPANLYEMGSLRFLDLTGCLNLRMPKQAVLNKSLLTLPHFTVQADCHDYSSNLFLLQDVNRTDLVISRLENVKSAQEAQSINLKEKSRMENVELNWTKDVGRFVVDMEVLGELVPPTNLKVLKIDGYNSVRFPKWFVDIAFHLPNLVSISMSDFSKCNSLPPLGQLPNLEYLNLKRMNGISEINWDLCGSRGAFPRLGFFTLRQMKSLRVWYTTYFGDKGVSKFMFPRLSNLEISDCPHLRMKPCPHGAWYFCRIQGRSDGVMSSWEPWTSVSPPSSARVTNLHIDDCKIPMHQWRLLQHLPGLTTLSISECSDLSSSPNIIRALSSLQKLQVEELPNWLGQLASLEDLTVRCRHEVKPWHDGFPHLTRLRSLCLFEFQSMTTVQQWVGSLVSLQRLEVLDCENLNDLAESFGHLSSLNELRISVCNRIKSLPDSIGRLTSLRRLRIDHCDGIQWRI</sequence>
<dbReference type="PRINTS" id="PR00364">
    <property type="entry name" value="DISEASERSIST"/>
</dbReference>
<dbReference type="SUPFAM" id="SSF52058">
    <property type="entry name" value="L domain-like"/>
    <property type="match status" value="2"/>
</dbReference>
<dbReference type="SMART" id="SM00367">
    <property type="entry name" value="LRR_CC"/>
    <property type="match status" value="5"/>
</dbReference>
<dbReference type="Pfam" id="PF00069">
    <property type="entry name" value="Pkinase"/>
    <property type="match status" value="1"/>
</dbReference>
<dbReference type="InterPro" id="IPR000719">
    <property type="entry name" value="Prot_kinase_dom"/>
</dbReference>
<dbReference type="Gene3D" id="3.80.10.10">
    <property type="entry name" value="Ribonuclease Inhibitor"/>
    <property type="match status" value="5"/>
</dbReference>
<evidence type="ECO:0000256" key="10">
    <source>
        <dbReference type="ARBA" id="ARBA00023136"/>
    </source>
</evidence>
<dbReference type="InterPro" id="IPR056789">
    <property type="entry name" value="LRR_R13L1-DRL21"/>
</dbReference>
<dbReference type="Pfam" id="PF00931">
    <property type="entry name" value="NB-ARC"/>
    <property type="match status" value="1"/>
</dbReference>